<evidence type="ECO:0000259" key="1">
    <source>
        <dbReference type="Pfam" id="PF01243"/>
    </source>
</evidence>
<protein>
    <submittedName>
        <fullName evidence="2">Putative flavin-nucleotide-binding protein</fullName>
    </submittedName>
</protein>
<dbReference type="PANTHER" id="PTHR40660:SF1">
    <property type="entry name" value="5'-PHOSPHATE OXIDASE PUTATIVE DOMAIN-CONTAINING PROTEIN-RELATED"/>
    <property type="match status" value="1"/>
</dbReference>
<feature type="domain" description="Pyridoxamine 5'-phosphate oxidase N-terminal" evidence="1">
    <location>
        <begin position="6"/>
        <end position="122"/>
    </location>
</feature>
<name>A0A1M4N344_9RHOB</name>
<dbReference type="InterPro" id="IPR011576">
    <property type="entry name" value="Pyridox_Oxase_N"/>
</dbReference>
<dbReference type="RefSeq" id="WP_072708667.1">
    <property type="nucleotide sequence ID" value="NZ_FMJB01000064.1"/>
</dbReference>
<dbReference type="EMBL" id="FMJB01000064">
    <property type="protein sequence ID" value="SCM69263.1"/>
    <property type="molecule type" value="Genomic_DNA"/>
</dbReference>
<dbReference type="Gene3D" id="2.30.110.10">
    <property type="entry name" value="Electron Transport, Fmn-binding Protein, Chain A"/>
    <property type="match status" value="1"/>
</dbReference>
<sequence length="158" mass="17649">MTVGLLTPEVAAEIDSAVLCWMATSDDAGRPSVSPKEMFLVYDAERLLIAEIASPRSMRNVRQNAQVCVSVLDIFLQRGHKMEGTCRIVSPEDADFEELSAPLQEMAGSFEVRHVFELTVTRLTPILAPSYVKHPERTEAYFRENAYQAYGVRPVDGQ</sequence>
<accession>A0A1M4N344</accession>
<dbReference type="SUPFAM" id="SSF50475">
    <property type="entry name" value="FMN-binding split barrel"/>
    <property type="match status" value="1"/>
</dbReference>
<evidence type="ECO:0000313" key="2">
    <source>
        <dbReference type="EMBL" id="SCM69263.1"/>
    </source>
</evidence>
<reference evidence="3" key="1">
    <citation type="submission" date="2016-09" db="EMBL/GenBank/DDBJ databases">
        <authorList>
            <person name="Wibberg D."/>
        </authorList>
    </citation>
    <scope>NUCLEOTIDE SEQUENCE [LARGE SCALE GENOMIC DNA]</scope>
</reference>
<evidence type="ECO:0000313" key="3">
    <source>
        <dbReference type="Proteomes" id="UP000184085"/>
    </source>
</evidence>
<dbReference type="AlphaFoldDB" id="A0A1M4N344"/>
<dbReference type="Proteomes" id="UP000184085">
    <property type="component" value="Unassembled WGS sequence"/>
</dbReference>
<dbReference type="Pfam" id="PF01243">
    <property type="entry name" value="PNPOx_N"/>
    <property type="match status" value="1"/>
</dbReference>
<keyword evidence="3" id="KW-1185">Reference proteome</keyword>
<proteinExistence type="predicted"/>
<gene>
    <name evidence="2" type="ORF">KARMA_3500</name>
</gene>
<dbReference type="PANTHER" id="PTHR40660">
    <property type="entry name" value="5'-PHOSPHATE OXIDASE PUTATIVE DOMAIN-CONTAINING PROTEIN-RELATED"/>
    <property type="match status" value="1"/>
</dbReference>
<organism evidence="2 3">
    <name type="scientific">Donghicola eburneus</name>
    <dbReference type="NCBI Taxonomy" id="393278"/>
    <lineage>
        <taxon>Bacteria</taxon>
        <taxon>Pseudomonadati</taxon>
        <taxon>Pseudomonadota</taxon>
        <taxon>Alphaproteobacteria</taxon>
        <taxon>Rhodobacterales</taxon>
        <taxon>Roseobacteraceae</taxon>
        <taxon>Donghicola</taxon>
    </lineage>
</organism>
<dbReference type="InterPro" id="IPR012349">
    <property type="entry name" value="Split_barrel_FMN-bd"/>
</dbReference>